<feature type="transmembrane region" description="Helical" evidence="7">
    <location>
        <begin position="261"/>
        <end position="279"/>
    </location>
</feature>
<evidence type="ECO:0000256" key="1">
    <source>
        <dbReference type="ARBA" id="ARBA00004429"/>
    </source>
</evidence>
<comment type="subcellular location">
    <subcellularLocation>
        <location evidence="1">Cell inner membrane</location>
        <topology evidence="1">Multi-pass membrane protein</topology>
    </subcellularLocation>
</comment>
<keyword evidence="3" id="KW-1003">Cell membrane</keyword>
<evidence type="ECO:0000256" key="5">
    <source>
        <dbReference type="ARBA" id="ARBA00022989"/>
    </source>
</evidence>
<dbReference type="PANTHER" id="PTHR23513:SF9">
    <property type="entry name" value="ENTEROBACTIN EXPORTER ENTS"/>
    <property type="match status" value="1"/>
</dbReference>
<dbReference type="PANTHER" id="PTHR23513">
    <property type="entry name" value="INTEGRAL MEMBRANE EFFLUX PROTEIN-RELATED"/>
    <property type="match status" value="1"/>
</dbReference>
<feature type="transmembrane region" description="Helical" evidence="7">
    <location>
        <begin position="291"/>
        <end position="308"/>
    </location>
</feature>
<dbReference type="Proteomes" id="UP001197247">
    <property type="component" value="Unassembled WGS sequence"/>
</dbReference>
<dbReference type="InterPro" id="IPR010290">
    <property type="entry name" value="TM_effector"/>
</dbReference>
<evidence type="ECO:0000256" key="6">
    <source>
        <dbReference type="ARBA" id="ARBA00023136"/>
    </source>
</evidence>
<dbReference type="SUPFAM" id="SSF103473">
    <property type="entry name" value="MFS general substrate transporter"/>
    <property type="match status" value="1"/>
</dbReference>
<feature type="transmembrane region" description="Helical" evidence="7">
    <location>
        <begin position="51"/>
        <end position="73"/>
    </location>
</feature>
<keyword evidence="6 7" id="KW-0472">Membrane</keyword>
<dbReference type="Gene3D" id="1.20.1250.20">
    <property type="entry name" value="MFS general substrate transporter like domains"/>
    <property type="match status" value="1"/>
</dbReference>
<dbReference type="RefSeq" id="WP_214158408.1">
    <property type="nucleotide sequence ID" value="NZ_JAHBAY010000010.1"/>
</dbReference>
<feature type="transmembrane region" description="Helical" evidence="7">
    <location>
        <begin position="376"/>
        <end position="397"/>
    </location>
</feature>
<keyword evidence="2" id="KW-0813">Transport</keyword>
<reference evidence="8 9" key="1">
    <citation type="submission" date="2021-05" db="EMBL/GenBank/DDBJ databases">
        <title>Kineosporia and Streptomyces sp. nov. two new marine actinobacteria isolated from Coral.</title>
        <authorList>
            <person name="Buangrab K."/>
            <person name="Sutthacheep M."/>
            <person name="Yeemin T."/>
            <person name="Harunari E."/>
            <person name="Igarashi Y."/>
            <person name="Kanchanasin P."/>
            <person name="Tanasupawat S."/>
            <person name="Phongsopitanun W."/>
        </authorList>
    </citation>
    <scope>NUCLEOTIDE SEQUENCE [LARGE SCALE GENOMIC DNA]</scope>
    <source>
        <strain evidence="8 9">J2-2</strain>
    </source>
</reference>
<comment type="caution">
    <text evidence="8">The sequence shown here is derived from an EMBL/GenBank/DDBJ whole genome shotgun (WGS) entry which is preliminary data.</text>
</comment>
<keyword evidence="9" id="KW-1185">Reference proteome</keyword>
<evidence type="ECO:0000256" key="4">
    <source>
        <dbReference type="ARBA" id="ARBA00022692"/>
    </source>
</evidence>
<evidence type="ECO:0000313" key="9">
    <source>
        <dbReference type="Proteomes" id="UP001197247"/>
    </source>
</evidence>
<evidence type="ECO:0000256" key="3">
    <source>
        <dbReference type="ARBA" id="ARBA00022475"/>
    </source>
</evidence>
<evidence type="ECO:0000313" key="8">
    <source>
        <dbReference type="EMBL" id="MBT0772051.1"/>
    </source>
</evidence>
<gene>
    <name evidence="8" type="ORF">KIH74_24120</name>
</gene>
<accession>A0ABS5TLS7</accession>
<dbReference type="EMBL" id="JAHBAY010000010">
    <property type="protein sequence ID" value="MBT0772051.1"/>
    <property type="molecule type" value="Genomic_DNA"/>
</dbReference>
<feature type="transmembrane region" description="Helical" evidence="7">
    <location>
        <begin position="228"/>
        <end position="249"/>
    </location>
</feature>
<keyword evidence="4 7" id="KW-0812">Transmembrane</keyword>
<dbReference type="CDD" id="cd06173">
    <property type="entry name" value="MFS_MefA_like"/>
    <property type="match status" value="1"/>
</dbReference>
<dbReference type="Pfam" id="PF05977">
    <property type="entry name" value="MFS_3"/>
    <property type="match status" value="1"/>
</dbReference>
<evidence type="ECO:0000256" key="2">
    <source>
        <dbReference type="ARBA" id="ARBA00022448"/>
    </source>
</evidence>
<organism evidence="8 9">
    <name type="scientific">Kineosporia corallincola</name>
    <dbReference type="NCBI Taxonomy" id="2835133"/>
    <lineage>
        <taxon>Bacteria</taxon>
        <taxon>Bacillati</taxon>
        <taxon>Actinomycetota</taxon>
        <taxon>Actinomycetes</taxon>
        <taxon>Kineosporiales</taxon>
        <taxon>Kineosporiaceae</taxon>
        <taxon>Kineosporia</taxon>
    </lineage>
</organism>
<name>A0ABS5TLS7_9ACTN</name>
<sequence length="402" mass="40179">MGLSGALLDLTPLRSAPVFRRLWAGQSVSMLGNEIAVVAVMYQVWQLTHSPAWTGATGLARAVPVIAFGLFGGSLADRGDRRRTYLTALTGQVCCALLLAAQAFSPGSPVLLVLGLLTVQSTFGALGGAVSRTFVPRLLEPGQVAAGLALHRISFQAALLAGPALGGLLLAVAGAGGCHLLRGLALAAAFHGAAGLPPMLPRGEAPRPGLAGTLEGLNFLVRYRPVRAALLTDLAATTLAMPISLFPALNAERFGGDPRTLGLFLSAIGAGGVVASALSGTFTRSARPGRVMVAGAATWALALTGLGLTTNAWAGLACLVVAGAADTVSVVARGTVIQLGTPDHLLGRVGAAELMVGAAGPHLGDLRAGLVATATGPAFALVSGGLASLLAVGAVAASARRN</sequence>
<proteinExistence type="predicted"/>
<protein>
    <submittedName>
        <fullName evidence="8">MFS transporter</fullName>
    </submittedName>
</protein>
<feature type="transmembrane region" description="Helical" evidence="7">
    <location>
        <begin position="155"/>
        <end position="174"/>
    </location>
</feature>
<evidence type="ECO:0000256" key="7">
    <source>
        <dbReference type="SAM" id="Phobius"/>
    </source>
</evidence>
<dbReference type="InterPro" id="IPR036259">
    <property type="entry name" value="MFS_trans_sf"/>
</dbReference>
<keyword evidence="5 7" id="KW-1133">Transmembrane helix</keyword>